<organism evidence="2 3">
    <name type="scientific">Evansella tamaricis</name>
    <dbReference type="NCBI Taxonomy" id="2069301"/>
    <lineage>
        <taxon>Bacteria</taxon>
        <taxon>Bacillati</taxon>
        <taxon>Bacillota</taxon>
        <taxon>Bacilli</taxon>
        <taxon>Bacillales</taxon>
        <taxon>Bacillaceae</taxon>
        <taxon>Evansella</taxon>
    </lineage>
</organism>
<accession>A0ABS6JD48</accession>
<dbReference type="RefSeq" id="WP_217065568.1">
    <property type="nucleotide sequence ID" value="NZ_JAHQCS010000077.1"/>
</dbReference>
<evidence type="ECO:0000313" key="2">
    <source>
        <dbReference type="EMBL" id="MBU9711602.1"/>
    </source>
</evidence>
<dbReference type="InterPro" id="IPR017259">
    <property type="entry name" value="UCP037672"/>
</dbReference>
<dbReference type="EMBL" id="JAHQCS010000077">
    <property type="protein sequence ID" value="MBU9711602.1"/>
    <property type="molecule type" value="Genomic_DNA"/>
</dbReference>
<keyword evidence="1" id="KW-0472">Membrane</keyword>
<feature type="transmembrane region" description="Helical" evidence="1">
    <location>
        <begin position="6"/>
        <end position="26"/>
    </location>
</feature>
<keyword evidence="1" id="KW-1133">Transmembrane helix</keyword>
<evidence type="ECO:0000256" key="1">
    <source>
        <dbReference type="SAM" id="Phobius"/>
    </source>
</evidence>
<proteinExistence type="predicted"/>
<gene>
    <name evidence="2" type="ORF">KS419_07630</name>
</gene>
<name>A0ABS6JD48_9BACI</name>
<feature type="transmembrane region" description="Helical" evidence="1">
    <location>
        <begin position="57"/>
        <end position="78"/>
    </location>
</feature>
<sequence>MEIYQIIILIIQIPVISMLLGFGYLIKKKQYYDLISGFSMKSKEEQEEMIRNGYPEAVGNVMLNSGYIIGAGVILFLFNVPFAFEASLGIMMIYMFTHLLLISKLDAKRVRKRNTIILAVTAVFTVGIIGAVFYIGAQPNELTVEGRELHISGVYGLSWELDDITKVELVKNVPEIQMRSNGFSHGQRAKGKFRLDELGNGTLFLYRDTPPFLYIERGEDYLFINSRDAAETLIWYERVIEAMR</sequence>
<evidence type="ECO:0000313" key="3">
    <source>
        <dbReference type="Proteomes" id="UP000784880"/>
    </source>
</evidence>
<feature type="transmembrane region" description="Helical" evidence="1">
    <location>
        <begin position="115"/>
        <end position="137"/>
    </location>
</feature>
<reference evidence="2 3" key="1">
    <citation type="submission" date="2021-06" db="EMBL/GenBank/DDBJ databases">
        <title>Bacillus sp. RD4P76, an endophyte from a halophyte.</title>
        <authorList>
            <person name="Sun J.-Q."/>
        </authorList>
    </citation>
    <scope>NUCLEOTIDE SEQUENCE [LARGE SCALE GENOMIC DNA]</scope>
    <source>
        <strain evidence="2 3">CGMCC 1.15917</strain>
    </source>
</reference>
<keyword evidence="1" id="KW-0812">Transmembrane</keyword>
<keyword evidence="3" id="KW-1185">Reference proteome</keyword>
<dbReference type="Pfam" id="PF12650">
    <property type="entry name" value="DUF3784"/>
    <property type="match status" value="1"/>
</dbReference>
<dbReference type="Proteomes" id="UP000784880">
    <property type="component" value="Unassembled WGS sequence"/>
</dbReference>
<protein>
    <submittedName>
        <fullName evidence="2">DUF3784 domain-containing protein</fullName>
    </submittedName>
</protein>
<comment type="caution">
    <text evidence="2">The sequence shown here is derived from an EMBL/GenBank/DDBJ whole genome shotgun (WGS) entry which is preliminary data.</text>
</comment>
<feature type="transmembrane region" description="Helical" evidence="1">
    <location>
        <begin position="84"/>
        <end position="103"/>
    </location>
</feature>